<gene>
    <name evidence="1" type="ORF">BANT10_02680</name>
</gene>
<proteinExistence type="predicted"/>
<dbReference type="Proteomes" id="UP000234342">
    <property type="component" value="Unassembled WGS sequence"/>
</dbReference>
<dbReference type="EMBL" id="FXZE01000013">
    <property type="protein sequence ID" value="SMX94686.1"/>
    <property type="molecule type" value="Genomic_DNA"/>
</dbReference>
<name>A0A2H1K4S1_9MICO</name>
<dbReference type="AlphaFoldDB" id="A0A2H1K4S1"/>
<protein>
    <submittedName>
        <fullName evidence="1">Uncharacterized protein</fullName>
    </submittedName>
</protein>
<evidence type="ECO:0000313" key="1">
    <source>
        <dbReference type="EMBL" id="SMX94686.1"/>
    </source>
</evidence>
<evidence type="ECO:0000313" key="2">
    <source>
        <dbReference type="Proteomes" id="UP000234342"/>
    </source>
</evidence>
<accession>A0A2H1K4S1</accession>
<organism evidence="1 2">
    <name type="scientific">Brevibacterium antiquum</name>
    <dbReference type="NCBI Taxonomy" id="234835"/>
    <lineage>
        <taxon>Bacteria</taxon>
        <taxon>Bacillati</taxon>
        <taxon>Actinomycetota</taxon>
        <taxon>Actinomycetes</taxon>
        <taxon>Micrococcales</taxon>
        <taxon>Brevibacteriaceae</taxon>
        <taxon>Brevibacterium</taxon>
    </lineage>
</organism>
<reference evidence="2" key="1">
    <citation type="submission" date="2017-03" db="EMBL/GenBank/DDBJ databases">
        <authorList>
            <person name="Monnet C."/>
        </authorList>
    </citation>
    <scope>NUCLEOTIDE SEQUENCE [LARGE SCALE GENOMIC DNA]</scope>
    <source>
        <strain evidence="2">P10</strain>
    </source>
</reference>
<keyword evidence="2" id="KW-1185">Reference proteome</keyword>
<sequence>MTRVHSYRLQGTSVNPEVQPEQPWCFTNPTCQNFRQNVRQNACRNVRQNVWQNFRAATLGMTLSMTPVVTVK</sequence>